<organism evidence="1 2">
    <name type="scientific">Paenibacillus mesotrionivorans</name>
    <dbReference type="NCBI Taxonomy" id="3160968"/>
    <lineage>
        <taxon>Bacteria</taxon>
        <taxon>Bacillati</taxon>
        <taxon>Bacillota</taxon>
        <taxon>Bacilli</taxon>
        <taxon>Bacillales</taxon>
        <taxon>Paenibacillaceae</taxon>
        <taxon>Paenibacillus</taxon>
    </lineage>
</organism>
<sequence>MFTRIDHVAFSVKDRARSIAFYEEHFGFNKYFEHDVPGMPDIEKVVYLQLGDTVLELEHWTSDKENKGYHFCLISDNFDEDYARLVAAGVPVVKEPHIPSPRVPQEAGWKRVVFQGPDGEQIEFRG</sequence>
<evidence type="ECO:0000313" key="2">
    <source>
        <dbReference type="Proteomes" id="UP001631969"/>
    </source>
</evidence>
<gene>
    <name evidence="1" type="ORF">ACI1P1_00765</name>
</gene>
<dbReference type="EMBL" id="JBJURJ010000001">
    <property type="protein sequence ID" value="MFM9326818.1"/>
    <property type="molecule type" value="Genomic_DNA"/>
</dbReference>
<reference evidence="1" key="1">
    <citation type="submission" date="2024-12" db="EMBL/GenBank/DDBJ databases">
        <authorList>
            <person name="Wu N."/>
        </authorList>
    </citation>
    <scope>NUCLEOTIDE SEQUENCE</scope>
    <source>
        <strain evidence="1">P15</strain>
    </source>
</reference>
<dbReference type="Proteomes" id="UP001631969">
    <property type="component" value="Unassembled WGS sequence"/>
</dbReference>
<keyword evidence="2" id="KW-1185">Reference proteome</keyword>
<name>A0ACC7NQE5_9BACL</name>
<comment type="caution">
    <text evidence="1">The sequence shown here is derived from an EMBL/GenBank/DDBJ whole genome shotgun (WGS) entry which is preliminary data.</text>
</comment>
<protein>
    <submittedName>
        <fullName evidence="1">VOC family protein</fullName>
    </submittedName>
</protein>
<accession>A0ACC7NQE5</accession>
<evidence type="ECO:0000313" key="1">
    <source>
        <dbReference type="EMBL" id="MFM9326818.1"/>
    </source>
</evidence>
<proteinExistence type="predicted"/>